<reference evidence="1 2" key="1">
    <citation type="journal article" date="2015" name="Nature">
        <title>rRNA introns, odd ribosomes, and small enigmatic genomes across a large radiation of phyla.</title>
        <authorList>
            <person name="Brown C.T."/>
            <person name="Hug L.A."/>
            <person name="Thomas B.C."/>
            <person name="Sharon I."/>
            <person name="Castelle C.J."/>
            <person name="Singh A."/>
            <person name="Wilkins M.J."/>
            <person name="Williams K.H."/>
            <person name="Banfield J.F."/>
        </authorList>
    </citation>
    <scope>NUCLEOTIDE SEQUENCE [LARGE SCALE GENOMIC DNA]</scope>
</reference>
<comment type="caution">
    <text evidence="1">The sequence shown here is derived from an EMBL/GenBank/DDBJ whole genome shotgun (WGS) entry which is preliminary data.</text>
</comment>
<evidence type="ECO:0000313" key="1">
    <source>
        <dbReference type="EMBL" id="KKP60897.1"/>
    </source>
</evidence>
<gene>
    <name evidence="1" type="ORF">UR54_C0007G0010</name>
</gene>
<protein>
    <submittedName>
        <fullName evidence="1">Uncharacterized protein</fullName>
    </submittedName>
</protein>
<accession>A0A0G0E0L7</accession>
<name>A0A0G0E0L7_9BACT</name>
<dbReference type="STRING" id="1618477.UR54_C0007G0010"/>
<sequence>MTDPYIKIRMKKLAVLISNAGTGTNLQAIIDTIETGKLKAKRLFWPDGN</sequence>
<dbReference type="Proteomes" id="UP000034688">
    <property type="component" value="Unassembled WGS sequence"/>
</dbReference>
<dbReference type="EMBL" id="LBPP01000007">
    <property type="protein sequence ID" value="KKP60897.1"/>
    <property type="molecule type" value="Genomic_DNA"/>
</dbReference>
<organism evidence="1 2">
    <name type="scientific">Candidatus Roizmanbacteria bacterium GW2011_GWA2_34_18</name>
    <dbReference type="NCBI Taxonomy" id="1618477"/>
    <lineage>
        <taxon>Bacteria</taxon>
        <taxon>Candidatus Roizmaniibacteriota</taxon>
    </lineage>
</organism>
<proteinExistence type="predicted"/>
<dbReference type="Gene3D" id="3.40.50.170">
    <property type="entry name" value="Formyl transferase, N-terminal domain"/>
    <property type="match status" value="1"/>
</dbReference>
<dbReference type="AlphaFoldDB" id="A0A0G0E0L7"/>
<evidence type="ECO:0000313" key="2">
    <source>
        <dbReference type="Proteomes" id="UP000034688"/>
    </source>
</evidence>